<reference evidence="1" key="3">
    <citation type="submission" date="2015-04" db="UniProtKB">
        <authorList>
            <consortium name="EnsemblPlants"/>
        </authorList>
    </citation>
    <scope>IDENTIFICATION</scope>
</reference>
<keyword evidence="2" id="KW-1185">Reference proteome</keyword>
<protein>
    <submittedName>
        <fullName evidence="1">Uncharacterized protein</fullName>
    </submittedName>
</protein>
<evidence type="ECO:0000313" key="1">
    <source>
        <dbReference type="EnsemblPlants" id="LPERR07G09020.1"/>
    </source>
</evidence>
<sequence length="83" mass="9446">MDEELMSHDPDIEFYNEFWNRCLADFDAGCRRMLPMSVLRFAPSLRVLAIGSCNFPVEADVASLRLLDECSGFSRVRITSPTL</sequence>
<dbReference type="Proteomes" id="UP000032180">
    <property type="component" value="Chromosome 7"/>
</dbReference>
<dbReference type="HOGENOM" id="CLU_2545932_0_0_1"/>
<organism evidence="1 2">
    <name type="scientific">Leersia perrieri</name>
    <dbReference type="NCBI Taxonomy" id="77586"/>
    <lineage>
        <taxon>Eukaryota</taxon>
        <taxon>Viridiplantae</taxon>
        <taxon>Streptophyta</taxon>
        <taxon>Embryophyta</taxon>
        <taxon>Tracheophyta</taxon>
        <taxon>Spermatophyta</taxon>
        <taxon>Magnoliopsida</taxon>
        <taxon>Liliopsida</taxon>
        <taxon>Poales</taxon>
        <taxon>Poaceae</taxon>
        <taxon>BOP clade</taxon>
        <taxon>Oryzoideae</taxon>
        <taxon>Oryzeae</taxon>
        <taxon>Oryzinae</taxon>
        <taxon>Leersia</taxon>
    </lineage>
</organism>
<dbReference type="EnsemblPlants" id="LPERR07G09020.1">
    <property type="protein sequence ID" value="LPERR07G09020.1"/>
    <property type="gene ID" value="LPERR07G09020"/>
</dbReference>
<dbReference type="Gramene" id="LPERR07G09020.1">
    <property type="protein sequence ID" value="LPERR07G09020.1"/>
    <property type="gene ID" value="LPERR07G09020"/>
</dbReference>
<name>A0A0D9WXR1_9ORYZ</name>
<accession>A0A0D9WXR1</accession>
<evidence type="ECO:0000313" key="2">
    <source>
        <dbReference type="Proteomes" id="UP000032180"/>
    </source>
</evidence>
<reference evidence="1 2" key="1">
    <citation type="submission" date="2012-08" db="EMBL/GenBank/DDBJ databases">
        <title>Oryza genome evolution.</title>
        <authorList>
            <person name="Wing R.A."/>
        </authorList>
    </citation>
    <scope>NUCLEOTIDE SEQUENCE</scope>
</reference>
<dbReference type="AlphaFoldDB" id="A0A0D9WXR1"/>
<reference evidence="2" key="2">
    <citation type="submission" date="2013-12" db="EMBL/GenBank/DDBJ databases">
        <authorList>
            <person name="Yu Y."/>
            <person name="Lee S."/>
            <person name="de Baynast K."/>
            <person name="Wissotski M."/>
            <person name="Liu L."/>
            <person name="Talag J."/>
            <person name="Goicoechea J."/>
            <person name="Angelova A."/>
            <person name="Jetty R."/>
            <person name="Kudrna D."/>
            <person name="Golser W."/>
            <person name="Rivera L."/>
            <person name="Zhang J."/>
            <person name="Wing R."/>
        </authorList>
    </citation>
    <scope>NUCLEOTIDE SEQUENCE</scope>
</reference>
<proteinExistence type="predicted"/>